<reference evidence="1" key="1">
    <citation type="journal article" date="2014" name="Front. Microbiol.">
        <title>High frequency of phylogenetically diverse reductive dehalogenase-homologous genes in deep subseafloor sedimentary metagenomes.</title>
        <authorList>
            <person name="Kawai M."/>
            <person name="Futagami T."/>
            <person name="Toyoda A."/>
            <person name="Takaki Y."/>
            <person name="Nishi S."/>
            <person name="Hori S."/>
            <person name="Arai W."/>
            <person name="Tsubouchi T."/>
            <person name="Morono Y."/>
            <person name="Uchiyama I."/>
            <person name="Ito T."/>
            <person name="Fujiyama A."/>
            <person name="Inagaki F."/>
            <person name="Takami H."/>
        </authorList>
    </citation>
    <scope>NUCLEOTIDE SEQUENCE</scope>
    <source>
        <strain evidence="1">Expedition CK06-06</strain>
    </source>
</reference>
<proteinExistence type="predicted"/>
<protein>
    <submittedName>
        <fullName evidence="1">Uncharacterized protein</fullName>
    </submittedName>
</protein>
<dbReference type="EMBL" id="BARS01002332">
    <property type="protein sequence ID" value="GAF84275.1"/>
    <property type="molecule type" value="Genomic_DNA"/>
</dbReference>
<evidence type="ECO:0000313" key="1">
    <source>
        <dbReference type="EMBL" id="GAF84275.1"/>
    </source>
</evidence>
<organism evidence="1">
    <name type="scientific">marine sediment metagenome</name>
    <dbReference type="NCBI Taxonomy" id="412755"/>
    <lineage>
        <taxon>unclassified sequences</taxon>
        <taxon>metagenomes</taxon>
        <taxon>ecological metagenomes</taxon>
    </lineage>
</organism>
<sequence>MDNTHYDSFVAAVDNRAFDSVRIGDYLRDIRERAKYIQSPIEADSIFEAFGLSQEDFGKYTSSYVGKALAKNKAIPLEELVCVEDDFSAVFIENDPEEDITLRVTIYKDEKEFGFAIDGVVYYGKLKWFGLAREKNYFEALDFYVSLVFDDYVKDISKQLLDEEGKELVNATTTVIEQLAYMEREGLLRDIK</sequence>
<name>X0U6Y3_9ZZZZ</name>
<accession>X0U6Y3</accession>
<dbReference type="AlphaFoldDB" id="X0U6Y3"/>
<comment type="caution">
    <text evidence="1">The sequence shown here is derived from an EMBL/GenBank/DDBJ whole genome shotgun (WGS) entry which is preliminary data.</text>
</comment>
<gene>
    <name evidence="1" type="ORF">S01H1_04418</name>
</gene>